<accession>A0A8R1TNQ7</accession>
<reference evidence="2" key="1">
    <citation type="submission" date="2013-10" db="EMBL/GenBank/DDBJ databases">
        <title>Genome sequencing of Onchocerca volvulus.</title>
        <authorList>
            <person name="Cotton J."/>
            <person name="Tsai J."/>
            <person name="Stanley E."/>
            <person name="Tracey A."/>
            <person name="Holroyd N."/>
            <person name="Lustigman S."/>
            <person name="Berriman M."/>
        </authorList>
    </citation>
    <scope>NUCLEOTIDE SEQUENCE</scope>
</reference>
<dbReference type="AlphaFoldDB" id="A0A8R1TNQ7"/>
<protein>
    <submittedName>
        <fullName evidence="1">Uncharacterized protein</fullName>
    </submittedName>
</protein>
<proteinExistence type="predicted"/>
<dbReference type="Proteomes" id="UP000024404">
    <property type="component" value="Unassembled WGS sequence"/>
</dbReference>
<sequence>MNECKTCKVIEKQSSKVKKATSRKAQKCSSKIDRERLTDNICIRVIVDNPMKRRLEEEWYDELMANFQ</sequence>
<keyword evidence="2" id="KW-1185">Reference proteome</keyword>
<organism evidence="1 2">
    <name type="scientific">Onchocerca volvulus</name>
    <dbReference type="NCBI Taxonomy" id="6282"/>
    <lineage>
        <taxon>Eukaryota</taxon>
        <taxon>Metazoa</taxon>
        <taxon>Ecdysozoa</taxon>
        <taxon>Nematoda</taxon>
        <taxon>Chromadorea</taxon>
        <taxon>Rhabditida</taxon>
        <taxon>Spirurina</taxon>
        <taxon>Spiruromorpha</taxon>
        <taxon>Filarioidea</taxon>
        <taxon>Onchocercidae</taxon>
        <taxon>Onchocerca</taxon>
    </lineage>
</organism>
<evidence type="ECO:0000313" key="1">
    <source>
        <dbReference type="EnsemblMetazoa" id="OVOC1806.1"/>
    </source>
</evidence>
<dbReference type="EMBL" id="CMVM020000057">
    <property type="status" value="NOT_ANNOTATED_CDS"/>
    <property type="molecule type" value="Genomic_DNA"/>
</dbReference>
<dbReference type="EnsemblMetazoa" id="OVOC1806.1">
    <property type="protein sequence ID" value="OVOC1806.1"/>
    <property type="gene ID" value="WBGene00238615"/>
</dbReference>
<evidence type="ECO:0000313" key="2">
    <source>
        <dbReference type="Proteomes" id="UP000024404"/>
    </source>
</evidence>
<name>A0A8R1TNQ7_ONCVO</name>
<reference evidence="1" key="2">
    <citation type="submission" date="2022-06" db="UniProtKB">
        <authorList>
            <consortium name="EnsemblMetazoa"/>
        </authorList>
    </citation>
    <scope>IDENTIFICATION</scope>
</reference>